<proteinExistence type="predicted"/>
<gene>
    <name evidence="1" type="ORF">H6G24_15335</name>
</gene>
<keyword evidence="2" id="KW-1185">Reference proteome</keyword>
<organism evidence="1 2">
    <name type="scientific">Calothrix parietina FACHB-288</name>
    <dbReference type="NCBI Taxonomy" id="2692896"/>
    <lineage>
        <taxon>Bacteria</taxon>
        <taxon>Bacillati</taxon>
        <taxon>Cyanobacteriota</taxon>
        <taxon>Cyanophyceae</taxon>
        <taxon>Nostocales</taxon>
        <taxon>Calotrichaceae</taxon>
        <taxon>Calothrix</taxon>
    </lineage>
</organism>
<dbReference type="Proteomes" id="UP000658514">
    <property type="component" value="Unassembled WGS sequence"/>
</dbReference>
<evidence type="ECO:0000313" key="1">
    <source>
        <dbReference type="EMBL" id="MBD2196855.1"/>
    </source>
</evidence>
<reference evidence="1 2" key="1">
    <citation type="journal article" date="2020" name="ISME J.">
        <title>Comparative genomics reveals insights into cyanobacterial evolution and habitat adaptation.</title>
        <authorList>
            <person name="Chen M.Y."/>
            <person name="Teng W.K."/>
            <person name="Zhao L."/>
            <person name="Hu C.X."/>
            <person name="Zhou Y.K."/>
            <person name="Han B.P."/>
            <person name="Song L.R."/>
            <person name="Shu W.S."/>
        </authorList>
    </citation>
    <scope>NUCLEOTIDE SEQUENCE [LARGE SCALE GENOMIC DNA]</scope>
    <source>
        <strain evidence="1 2">FACHB-288</strain>
    </source>
</reference>
<name>A0ABR8ABN1_9CYAN</name>
<sequence length="72" mass="7814">MSRITISDLAIDSNSFINEVDETEAAFVNGGFGKKAAFKLLTGILASYAEFGKIFLATSDKIVNFLISYLSK</sequence>
<evidence type="ECO:0000313" key="2">
    <source>
        <dbReference type="Proteomes" id="UP000658514"/>
    </source>
</evidence>
<dbReference type="EMBL" id="JACJQH010000022">
    <property type="protein sequence ID" value="MBD2196855.1"/>
    <property type="molecule type" value="Genomic_DNA"/>
</dbReference>
<accession>A0ABR8ABN1</accession>
<comment type="caution">
    <text evidence="1">The sequence shown here is derived from an EMBL/GenBank/DDBJ whole genome shotgun (WGS) entry which is preliminary data.</text>
</comment>
<protein>
    <submittedName>
        <fullName evidence="1">Uncharacterized protein</fullName>
    </submittedName>
</protein>
<dbReference type="RefSeq" id="WP_190542971.1">
    <property type="nucleotide sequence ID" value="NZ_CAWPNO010000054.1"/>
</dbReference>